<gene>
    <name evidence="2" type="ORF">B0T25DRAFT_458302</name>
</gene>
<organism evidence="2 3">
    <name type="scientific">Lasiosphaeria hispida</name>
    <dbReference type="NCBI Taxonomy" id="260671"/>
    <lineage>
        <taxon>Eukaryota</taxon>
        <taxon>Fungi</taxon>
        <taxon>Dikarya</taxon>
        <taxon>Ascomycota</taxon>
        <taxon>Pezizomycotina</taxon>
        <taxon>Sordariomycetes</taxon>
        <taxon>Sordariomycetidae</taxon>
        <taxon>Sordariales</taxon>
        <taxon>Lasiosphaeriaceae</taxon>
        <taxon>Lasiosphaeria</taxon>
    </lineage>
</organism>
<accession>A0AAJ0MDI6</accession>
<dbReference type="AlphaFoldDB" id="A0AAJ0MDI6"/>
<protein>
    <recommendedName>
        <fullName evidence="1">Mif2/CENP-C cupin domain-containing protein</fullName>
    </recommendedName>
</protein>
<dbReference type="Pfam" id="PF11699">
    <property type="entry name" value="CENP-C_C"/>
    <property type="match status" value="1"/>
</dbReference>
<reference evidence="2" key="2">
    <citation type="submission" date="2023-06" db="EMBL/GenBank/DDBJ databases">
        <authorList>
            <consortium name="Lawrence Berkeley National Laboratory"/>
            <person name="Haridas S."/>
            <person name="Hensen N."/>
            <person name="Bonometti L."/>
            <person name="Westerberg I."/>
            <person name="Brannstrom I.O."/>
            <person name="Guillou S."/>
            <person name="Cros-Aarteil S."/>
            <person name="Calhoun S."/>
            <person name="Kuo A."/>
            <person name="Mondo S."/>
            <person name="Pangilinan J."/>
            <person name="Riley R."/>
            <person name="Labutti K."/>
            <person name="Andreopoulos B."/>
            <person name="Lipzen A."/>
            <person name="Chen C."/>
            <person name="Yanf M."/>
            <person name="Daum C."/>
            <person name="Ng V."/>
            <person name="Clum A."/>
            <person name="Steindorff A."/>
            <person name="Ohm R."/>
            <person name="Martin F."/>
            <person name="Silar P."/>
            <person name="Natvig D."/>
            <person name="Lalanne C."/>
            <person name="Gautier V."/>
            <person name="Ament-Velasquez S.L."/>
            <person name="Kruys A."/>
            <person name="Hutchinson M.I."/>
            <person name="Powell A.J."/>
            <person name="Barry K."/>
            <person name="Miller A.N."/>
            <person name="Grigoriev I.V."/>
            <person name="Debuchy R."/>
            <person name="Gladieux P."/>
            <person name="Thoren M.H."/>
            <person name="Johannesson H."/>
        </authorList>
    </citation>
    <scope>NUCLEOTIDE SEQUENCE</scope>
    <source>
        <strain evidence="2">CBS 955.72</strain>
    </source>
</reference>
<dbReference type="Proteomes" id="UP001275084">
    <property type="component" value="Unassembled WGS sequence"/>
</dbReference>
<comment type="caution">
    <text evidence="2">The sequence shown here is derived from an EMBL/GenBank/DDBJ whole genome shotgun (WGS) entry which is preliminary data.</text>
</comment>
<evidence type="ECO:0000259" key="1">
    <source>
        <dbReference type="Pfam" id="PF11699"/>
    </source>
</evidence>
<keyword evidence="3" id="KW-1185">Reference proteome</keyword>
<dbReference type="InterPro" id="IPR025974">
    <property type="entry name" value="Mif2/CENP-C_cupin"/>
</dbReference>
<dbReference type="EMBL" id="JAUIQD010000005">
    <property type="protein sequence ID" value="KAK3350305.1"/>
    <property type="molecule type" value="Genomic_DNA"/>
</dbReference>
<feature type="domain" description="Mif2/CENP-C cupin" evidence="1">
    <location>
        <begin position="1"/>
        <end position="49"/>
    </location>
</feature>
<reference evidence="2" key="1">
    <citation type="journal article" date="2023" name="Mol. Phylogenet. Evol.">
        <title>Genome-scale phylogeny and comparative genomics of the fungal order Sordariales.</title>
        <authorList>
            <person name="Hensen N."/>
            <person name="Bonometti L."/>
            <person name="Westerberg I."/>
            <person name="Brannstrom I.O."/>
            <person name="Guillou S."/>
            <person name="Cros-Aarteil S."/>
            <person name="Calhoun S."/>
            <person name="Haridas S."/>
            <person name="Kuo A."/>
            <person name="Mondo S."/>
            <person name="Pangilinan J."/>
            <person name="Riley R."/>
            <person name="LaButti K."/>
            <person name="Andreopoulos B."/>
            <person name="Lipzen A."/>
            <person name="Chen C."/>
            <person name="Yan M."/>
            <person name="Daum C."/>
            <person name="Ng V."/>
            <person name="Clum A."/>
            <person name="Steindorff A."/>
            <person name="Ohm R.A."/>
            <person name="Martin F."/>
            <person name="Silar P."/>
            <person name="Natvig D.O."/>
            <person name="Lalanne C."/>
            <person name="Gautier V."/>
            <person name="Ament-Velasquez S.L."/>
            <person name="Kruys A."/>
            <person name="Hutchinson M.I."/>
            <person name="Powell A.J."/>
            <person name="Barry K."/>
            <person name="Miller A.N."/>
            <person name="Grigoriev I.V."/>
            <person name="Debuchy R."/>
            <person name="Gladieux P."/>
            <person name="Hiltunen Thoren M."/>
            <person name="Johannesson H."/>
        </authorList>
    </citation>
    <scope>NUCLEOTIDE SEQUENCE</scope>
    <source>
        <strain evidence="2">CBS 955.72</strain>
    </source>
</reference>
<name>A0AAJ0MDI6_9PEZI</name>
<proteinExistence type="predicted"/>
<feature type="non-terminal residue" evidence="2">
    <location>
        <position position="1"/>
    </location>
</feature>
<sequence>FTFFMHMGHVLATVNEISFYISKGGIWFMEIGNNYSIKNDYDQPACIFFS</sequence>
<evidence type="ECO:0000313" key="2">
    <source>
        <dbReference type="EMBL" id="KAK3350305.1"/>
    </source>
</evidence>
<dbReference type="InterPro" id="IPR014710">
    <property type="entry name" value="RmlC-like_jellyroll"/>
</dbReference>
<evidence type="ECO:0000313" key="3">
    <source>
        <dbReference type="Proteomes" id="UP001275084"/>
    </source>
</evidence>
<dbReference type="Gene3D" id="2.60.120.10">
    <property type="entry name" value="Jelly Rolls"/>
    <property type="match status" value="1"/>
</dbReference>